<feature type="compositionally biased region" description="Basic and acidic residues" evidence="1">
    <location>
        <begin position="156"/>
        <end position="179"/>
    </location>
</feature>
<feature type="compositionally biased region" description="Acidic residues" evidence="1">
    <location>
        <begin position="1"/>
        <end position="18"/>
    </location>
</feature>
<dbReference type="EMBL" id="CAJPWZ010000543">
    <property type="protein sequence ID" value="CAG2196028.1"/>
    <property type="molecule type" value="Genomic_DNA"/>
</dbReference>
<proteinExistence type="predicted"/>
<feature type="region of interest" description="Disordered" evidence="1">
    <location>
        <begin position="254"/>
        <end position="287"/>
    </location>
</feature>
<accession>A0A8S3QI75</accession>
<keyword evidence="3" id="KW-1185">Reference proteome</keyword>
<organism evidence="2 3">
    <name type="scientific">Mytilus edulis</name>
    <name type="common">Blue mussel</name>
    <dbReference type="NCBI Taxonomy" id="6550"/>
    <lineage>
        <taxon>Eukaryota</taxon>
        <taxon>Metazoa</taxon>
        <taxon>Spiralia</taxon>
        <taxon>Lophotrochozoa</taxon>
        <taxon>Mollusca</taxon>
        <taxon>Bivalvia</taxon>
        <taxon>Autobranchia</taxon>
        <taxon>Pteriomorphia</taxon>
        <taxon>Mytilida</taxon>
        <taxon>Mytiloidea</taxon>
        <taxon>Mytilidae</taxon>
        <taxon>Mytilinae</taxon>
        <taxon>Mytilus</taxon>
    </lineage>
</organism>
<evidence type="ECO:0000256" key="1">
    <source>
        <dbReference type="SAM" id="MobiDB-lite"/>
    </source>
</evidence>
<evidence type="ECO:0000313" key="3">
    <source>
        <dbReference type="Proteomes" id="UP000683360"/>
    </source>
</evidence>
<feature type="compositionally biased region" description="Acidic residues" evidence="1">
    <location>
        <begin position="63"/>
        <end position="74"/>
    </location>
</feature>
<dbReference type="Proteomes" id="UP000683360">
    <property type="component" value="Unassembled WGS sequence"/>
</dbReference>
<comment type="caution">
    <text evidence="2">The sequence shown here is derived from an EMBL/GenBank/DDBJ whole genome shotgun (WGS) entry which is preliminary data.</text>
</comment>
<sequence length="287" mass="31876">MKSDDDTSQSDEVEEINADDPISYCGFIPTDSEDNSDNHDLKGTKRDVAKDTDDTKENISMELGDDNSQCDEAEVINADDPISYGGFIPTYSEDNGDNHDLKDINRDVAKDTDDTKENISMKSDDDTSQCDEVEEINADDPISYCGFIPTDSEDNSDNHDLKGTKRDVAKDTDDTKENISMELGDDNSQCDEAEVINADDPISYGGFIPTYSEDNGDNHDLKDINRDVAKDKYDTKENISMKSDDDTSQCDEAEVINADDPISYGGFIPTDSEDNDDNHDLKDIKEM</sequence>
<protein>
    <submittedName>
        <fullName evidence="2">Uncharacterized protein</fullName>
    </submittedName>
</protein>
<feature type="compositionally biased region" description="Basic and acidic residues" evidence="1">
    <location>
        <begin position="278"/>
        <end position="287"/>
    </location>
</feature>
<feature type="compositionally biased region" description="Acidic residues" evidence="1">
    <location>
        <begin position="126"/>
        <end position="138"/>
    </location>
</feature>
<evidence type="ECO:0000313" key="2">
    <source>
        <dbReference type="EMBL" id="CAG2196028.1"/>
    </source>
</evidence>
<reference evidence="2" key="1">
    <citation type="submission" date="2021-03" db="EMBL/GenBank/DDBJ databases">
        <authorList>
            <person name="Bekaert M."/>
        </authorList>
    </citation>
    <scope>NUCLEOTIDE SEQUENCE</scope>
</reference>
<name>A0A8S3QI75_MYTED</name>
<gene>
    <name evidence="2" type="ORF">MEDL_10973</name>
</gene>
<feature type="region of interest" description="Disordered" evidence="1">
    <location>
        <begin position="1"/>
        <end position="188"/>
    </location>
</feature>
<feature type="compositionally biased region" description="Basic and acidic residues" evidence="1">
    <location>
        <begin position="36"/>
        <end position="59"/>
    </location>
</feature>
<dbReference type="AlphaFoldDB" id="A0A8S3QI75"/>
<feature type="compositionally biased region" description="Basic and acidic residues" evidence="1">
    <location>
        <begin position="96"/>
        <end position="125"/>
    </location>
</feature>